<gene>
    <name evidence="3" type="ORF">RchiOBHm_Chr5g0060771</name>
</gene>
<evidence type="ECO:0000259" key="1">
    <source>
        <dbReference type="PROSITE" id="PS50020"/>
    </source>
</evidence>
<dbReference type="InterPro" id="IPR055411">
    <property type="entry name" value="LRR_FXL15/At3g58940/PEG3-like"/>
</dbReference>
<dbReference type="PROSITE" id="PS01159">
    <property type="entry name" value="WW_DOMAIN_1"/>
    <property type="match status" value="1"/>
</dbReference>
<dbReference type="Gene3D" id="3.80.10.10">
    <property type="entry name" value="Ribonuclease Inhibitor"/>
    <property type="match status" value="1"/>
</dbReference>
<dbReference type="InterPro" id="IPR001202">
    <property type="entry name" value="WW_dom"/>
</dbReference>
<dbReference type="SMART" id="SM00579">
    <property type="entry name" value="FBD"/>
    <property type="match status" value="1"/>
</dbReference>
<dbReference type="Gramene" id="PRQ33720">
    <property type="protein sequence ID" value="PRQ33720"/>
    <property type="gene ID" value="RchiOBHm_Chr5g0060771"/>
</dbReference>
<feature type="domain" description="WW" evidence="1">
    <location>
        <begin position="21"/>
        <end position="55"/>
    </location>
</feature>
<sequence length="601" mass="70295">MVEPFSFTGPPSIIWIARYDPTLPRPWKGLIDPSTGWLYFWNPETNVTQYERPSAPLYHHQFQLQQYPYPWLPRYDRPQLQYSHRYPEPLSASHAPICASPSIPIAVRAPHPVTVPIKYPRYRSLIREKGEDRDRISELPDDLICHILSFLPTITAVRTTVLSKRWNKLWTFVRHLDFDLYRDRPDGKKYRFERFVEFVFLCLVSLDIGKFRLRYASSSWEDDFSHVDDWVSVAVWRNVVELRIFDVASGYLCRLPKSIFWCKTLKVLKLWVEAIAIPDPPTKGCFPSLKVLHVTVIDPDDKLGKLLSYFPVVEDLSIHVQMRYSYNFYRTFNLKVSTPELKTLKLSMEREERRDYEMGLDYGGTLNQYHFCVDAPKLENLDLVQIPLSNYILENPKSVVNASIAFKSLAEEEWSSFPDRAFQLLTGISNVKCLSLSDHPFEASNLPVFGNLKQLKLVLRNCSSWEFLAALLHRTPNLEDLDLVLEDESCTCTTYCGFLFQELLFYAQRTGGEKEYPELQWTPPEFVPNCLSSHLKTISIRGFKGLQFEMKVVKYMLLNGCHLNKMTIYTSMLEMEEEYCRDLLSFQRVMTCQVEFRGMQF</sequence>
<keyword evidence="4" id="KW-1185">Reference proteome</keyword>
<dbReference type="PANTHER" id="PTHR31900">
    <property type="entry name" value="F-BOX/RNI SUPERFAMILY PROTEIN-RELATED"/>
    <property type="match status" value="1"/>
</dbReference>
<dbReference type="Gene3D" id="1.20.1280.50">
    <property type="match status" value="1"/>
</dbReference>
<dbReference type="EMBL" id="PDCK01000043">
    <property type="protein sequence ID" value="PRQ33720.1"/>
    <property type="molecule type" value="Genomic_DNA"/>
</dbReference>
<dbReference type="InterPro" id="IPR036047">
    <property type="entry name" value="F-box-like_dom_sf"/>
</dbReference>
<dbReference type="Pfam" id="PF24758">
    <property type="entry name" value="LRR_At5g56370"/>
    <property type="match status" value="1"/>
</dbReference>
<feature type="domain" description="F-box" evidence="2">
    <location>
        <begin position="133"/>
        <end position="184"/>
    </location>
</feature>
<proteinExistence type="predicted"/>
<dbReference type="InterPro" id="IPR050232">
    <property type="entry name" value="FBL13/AtMIF1-like"/>
</dbReference>
<protein>
    <submittedName>
        <fullName evidence="3">Putative WW domain, F-box domain, FBD domain, leucine-rich repeat domain, L</fullName>
    </submittedName>
</protein>
<comment type="caution">
    <text evidence="3">The sequence shown here is derived from an EMBL/GenBank/DDBJ whole genome shotgun (WGS) entry which is preliminary data.</text>
</comment>
<dbReference type="SMART" id="SM00256">
    <property type="entry name" value="FBOX"/>
    <property type="match status" value="1"/>
</dbReference>
<dbReference type="PROSITE" id="PS50181">
    <property type="entry name" value="FBOX"/>
    <property type="match status" value="1"/>
</dbReference>
<dbReference type="SUPFAM" id="SSF52047">
    <property type="entry name" value="RNI-like"/>
    <property type="match status" value="1"/>
</dbReference>
<dbReference type="PANTHER" id="PTHR31900:SF34">
    <property type="entry name" value="EMB|CAB62440.1-RELATED"/>
    <property type="match status" value="1"/>
</dbReference>
<dbReference type="Gene3D" id="2.20.70.10">
    <property type="match status" value="1"/>
</dbReference>
<dbReference type="Pfam" id="PF08387">
    <property type="entry name" value="FBD"/>
    <property type="match status" value="1"/>
</dbReference>
<dbReference type="SMART" id="SM00456">
    <property type="entry name" value="WW"/>
    <property type="match status" value="1"/>
</dbReference>
<dbReference type="OMA" id="HAPICAS"/>
<dbReference type="CDD" id="cd00201">
    <property type="entry name" value="WW"/>
    <property type="match status" value="1"/>
</dbReference>
<dbReference type="InterPro" id="IPR053781">
    <property type="entry name" value="F-box_AtFBL13-like"/>
</dbReference>
<dbReference type="SUPFAM" id="SSF51045">
    <property type="entry name" value="WW domain"/>
    <property type="match status" value="1"/>
</dbReference>
<dbReference type="SUPFAM" id="SSF81383">
    <property type="entry name" value="F-box domain"/>
    <property type="match status" value="1"/>
</dbReference>
<name>A0A2P6QHR3_ROSCH</name>
<reference evidence="3 4" key="1">
    <citation type="journal article" date="2018" name="Nat. Genet.">
        <title>The Rosa genome provides new insights in the design of modern roses.</title>
        <authorList>
            <person name="Bendahmane M."/>
        </authorList>
    </citation>
    <scope>NUCLEOTIDE SEQUENCE [LARGE SCALE GENOMIC DNA]</scope>
    <source>
        <strain evidence="4">cv. Old Blush</strain>
    </source>
</reference>
<organism evidence="3 4">
    <name type="scientific">Rosa chinensis</name>
    <name type="common">China rose</name>
    <dbReference type="NCBI Taxonomy" id="74649"/>
    <lineage>
        <taxon>Eukaryota</taxon>
        <taxon>Viridiplantae</taxon>
        <taxon>Streptophyta</taxon>
        <taxon>Embryophyta</taxon>
        <taxon>Tracheophyta</taxon>
        <taxon>Spermatophyta</taxon>
        <taxon>Magnoliopsida</taxon>
        <taxon>eudicotyledons</taxon>
        <taxon>Gunneridae</taxon>
        <taxon>Pentapetalae</taxon>
        <taxon>rosids</taxon>
        <taxon>fabids</taxon>
        <taxon>Rosales</taxon>
        <taxon>Rosaceae</taxon>
        <taxon>Rosoideae</taxon>
        <taxon>Rosoideae incertae sedis</taxon>
        <taxon>Rosa</taxon>
    </lineage>
</organism>
<dbReference type="STRING" id="74649.A0A2P6QHR3"/>
<accession>A0A2P6QHR3</accession>
<dbReference type="Pfam" id="PF00646">
    <property type="entry name" value="F-box"/>
    <property type="match status" value="1"/>
</dbReference>
<dbReference type="Pfam" id="PF00397">
    <property type="entry name" value="WW"/>
    <property type="match status" value="1"/>
</dbReference>
<dbReference type="PROSITE" id="PS50020">
    <property type="entry name" value="WW_DOMAIN_2"/>
    <property type="match status" value="1"/>
</dbReference>
<dbReference type="Proteomes" id="UP000238479">
    <property type="component" value="Chromosome 5"/>
</dbReference>
<dbReference type="InterPro" id="IPR006566">
    <property type="entry name" value="FBD"/>
</dbReference>
<dbReference type="InterPro" id="IPR001810">
    <property type="entry name" value="F-box_dom"/>
</dbReference>
<dbReference type="CDD" id="cd22160">
    <property type="entry name" value="F-box_AtFBL13-like"/>
    <property type="match status" value="1"/>
</dbReference>
<evidence type="ECO:0000313" key="4">
    <source>
        <dbReference type="Proteomes" id="UP000238479"/>
    </source>
</evidence>
<evidence type="ECO:0000313" key="3">
    <source>
        <dbReference type="EMBL" id="PRQ33720.1"/>
    </source>
</evidence>
<dbReference type="AlphaFoldDB" id="A0A2P6QHR3"/>
<evidence type="ECO:0000259" key="2">
    <source>
        <dbReference type="PROSITE" id="PS50181"/>
    </source>
</evidence>
<dbReference type="InterPro" id="IPR036020">
    <property type="entry name" value="WW_dom_sf"/>
</dbReference>
<dbReference type="InterPro" id="IPR032675">
    <property type="entry name" value="LRR_dom_sf"/>
</dbReference>